<reference evidence="2" key="1">
    <citation type="journal article" date="2014" name="Int. J. Syst. Evol. Microbiol.">
        <title>Complete genome sequence of Corynebacterium casei LMG S-19264T (=DSM 44701T), isolated from a smear-ripened cheese.</title>
        <authorList>
            <consortium name="US DOE Joint Genome Institute (JGI-PGF)"/>
            <person name="Walter F."/>
            <person name="Albersmeier A."/>
            <person name="Kalinowski J."/>
            <person name="Ruckert C."/>
        </authorList>
    </citation>
    <scope>NUCLEOTIDE SEQUENCE</scope>
    <source>
        <strain evidence="2">VKM Ac-1069</strain>
    </source>
</reference>
<proteinExistence type="predicted"/>
<dbReference type="AlphaFoldDB" id="A0A9W6L1J0"/>
<keyword evidence="1" id="KW-0472">Membrane</keyword>
<dbReference type="EMBL" id="BSFQ01000005">
    <property type="protein sequence ID" value="GLL10476.1"/>
    <property type="molecule type" value="Genomic_DNA"/>
</dbReference>
<keyword evidence="1" id="KW-0812">Transmembrane</keyword>
<sequence length="128" mass="13465">MTPPEHERGGAVSTQLALLWSGTLALVLTGVQISLYAFASQLAMTAAEDGVRSGRHYGAESAADAEETARRFLERSAARVLLNPRTEAIVRPDGSLDVVVTGEVLTVLPVLDLPISRTATGALERPAA</sequence>
<organism evidence="2 3">
    <name type="scientific">Pseudonocardia halophobica</name>
    <dbReference type="NCBI Taxonomy" id="29401"/>
    <lineage>
        <taxon>Bacteria</taxon>
        <taxon>Bacillati</taxon>
        <taxon>Actinomycetota</taxon>
        <taxon>Actinomycetes</taxon>
        <taxon>Pseudonocardiales</taxon>
        <taxon>Pseudonocardiaceae</taxon>
        <taxon>Pseudonocardia</taxon>
    </lineage>
</organism>
<comment type="caution">
    <text evidence="2">The sequence shown here is derived from an EMBL/GenBank/DDBJ whole genome shotgun (WGS) entry which is preliminary data.</text>
</comment>
<name>A0A9W6L1J0_9PSEU</name>
<dbReference type="RefSeq" id="WP_037040882.1">
    <property type="nucleotide sequence ID" value="NZ_BAAAUZ010000002.1"/>
</dbReference>
<feature type="transmembrane region" description="Helical" evidence="1">
    <location>
        <begin position="17"/>
        <end position="38"/>
    </location>
</feature>
<gene>
    <name evidence="2" type="ORF">GCM10017577_16160</name>
</gene>
<evidence type="ECO:0000256" key="1">
    <source>
        <dbReference type="SAM" id="Phobius"/>
    </source>
</evidence>
<accession>A0A9W6L1J0</accession>
<evidence type="ECO:0008006" key="4">
    <source>
        <dbReference type="Google" id="ProtNLM"/>
    </source>
</evidence>
<keyword evidence="3" id="KW-1185">Reference proteome</keyword>
<protein>
    <recommendedName>
        <fullName evidence="4">TadE-like protein</fullName>
    </recommendedName>
</protein>
<evidence type="ECO:0000313" key="3">
    <source>
        <dbReference type="Proteomes" id="UP001143463"/>
    </source>
</evidence>
<dbReference type="Proteomes" id="UP001143463">
    <property type="component" value="Unassembled WGS sequence"/>
</dbReference>
<reference evidence="2" key="2">
    <citation type="submission" date="2023-01" db="EMBL/GenBank/DDBJ databases">
        <authorList>
            <person name="Sun Q."/>
            <person name="Evtushenko L."/>
        </authorList>
    </citation>
    <scope>NUCLEOTIDE SEQUENCE</scope>
    <source>
        <strain evidence="2">VKM Ac-1069</strain>
    </source>
</reference>
<evidence type="ECO:0000313" key="2">
    <source>
        <dbReference type="EMBL" id="GLL10476.1"/>
    </source>
</evidence>
<keyword evidence="1" id="KW-1133">Transmembrane helix</keyword>